<comment type="caution">
    <text evidence="1">The sequence shown here is derived from an EMBL/GenBank/DDBJ whole genome shotgun (WGS) entry which is preliminary data.</text>
</comment>
<dbReference type="EMBL" id="MGGE01000058">
    <property type="protein sequence ID" value="OGM19917.1"/>
    <property type="molecule type" value="Genomic_DNA"/>
</dbReference>
<dbReference type="Proteomes" id="UP000178419">
    <property type="component" value="Unassembled WGS sequence"/>
</dbReference>
<dbReference type="Pfam" id="PF12686">
    <property type="entry name" value="DUF3800"/>
    <property type="match status" value="1"/>
</dbReference>
<gene>
    <name evidence="1" type="ORF">A2714_04240</name>
</gene>
<dbReference type="InterPro" id="IPR024524">
    <property type="entry name" value="DUF3800"/>
</dbReference>
<name>A0A1F7XXW5_9BACT</name>
<proteinExistence type="predicted"/>
<dbReference type="AlphaFoldDB" id="A0A1F7XXW5"/>
<evidence type="ECO:0000313" key="1">
    <source>
        <dbReference type="EMBL" id="OGM19917.1"/>
    </source>
</evidence>
<organism evidence="1 2">
    <name type="scientific">Candidatus Woesebacteria bacterium RIFCSPHIGHO2_01_FULL_38_9</name>
    <dbReference type="NCBI Taxonomy" id="1802492"/>
    <lineage>
        <taxon>Bacteria</taxon>
        <taxon>Candidatus Woeseibacteriota</taxon>
    </lineage>
</organism>
<accession>A0A1F7XXW5</accession>
<reference evidence="1 2" key="1">
    <citation type="journal article" date="2016" name="Nat. Commun.">
        <title>Thousands of microbial genomes shed light on interconnected biogeochemical processes in an aquifer system.</title>
        <authorList>
            <person name="Anantharaman K."/>
            <person name="Brown C.T."/>
            <person name="Hug L.A."/>
            <person name="Sharon I."/>
            <person name="Castelle C.J."/>
            <person name="Probst A.J."/>
            <person name="Thomas B.C."/>
            <person name="Singh A."/>
            <person name="Wilkins M.J."/>
            <person name="Karaoz U."/>
            <person name="Brodie E.L."/>
            <person name="Williams K.H."/>
            <person name="Hubbard S.S."/>
            <person name="Banfield J.F."/>
        </authorList>
    </citation>
    <scope>NUCLEOTIDE SEQUENCE [LARGE SCALE GENOMIC DNA]</scope>
</reference>
<evidence type="ECO:0008006" key="3">
    <source>
        <dbReference type="Google" id="ProtNLM"/>
    </source>
</evidence>
<protein>
    <recommendedName>
        <fullName evidence="3">DUF3800 domain-containing protein</fullName>
    </recommendedName>
</protein>
<evidence type="ECO:0000313" key="2">
    <source>
        <dbReference type="Proteomes" id="UP000178419"/>
    </source>
</evidence>
<sequence length="209" mass="23835">MNIAYIDESGNLADKNPFFIVAVVSVKDEKLPSRIIKRVRRVLGRSKGKVGKELKFSGSSARLREYLVKRLESENLYCFVFVVDKIGRRIADTPENYGIVLNWVLKEGFSLLGWEEVVVDRKFDKERDQLELVSVLKNEGIQIDRVRFADSVSEDGIKLADFVVGFYGQFYNKKEPLPKSLRNVVSEERLSWSLVKQKAVAPKGSDDSD</sequence>